<name>A0A147BAX2_IXORI</name>
<protein>
    <submittedName>
        <fullName evidence="1">Uncharacterized protein</fullName>
    </submittedName>
</protein>
<accession>A0A147BAX2</accession>
<dbReference type="AlphaFoldDB" id="A0A147BAX2"/>
<organism evidence="1">
    <name type="scientific">Ixodes ricinus</name>
    <name type="common">Common tick</name>
    <name type="synonym">Acarus ricinus</name>
    <dbReference type="NCBI Taxonomy" id="34613"/>
    <lineage>
        <taxon>Eukaryota</taxon>
        <taxon>Metazoa</taxon>
        <taxon>Ecdysozoa</taxon>
        <taxon>Arthropoda</taxon>
        <taxon>Chelicerata</taxon>
        <taxon>Arachnida</taxon>
        <taxon>Acari</taxon>
        <taxon>Parasitiformes</taxon>
        <taxon>Ixodida</taxon>
        <taxon>Ixodoidea</taxon>
        <taxon>Ixodidae</taxon>
        <taxon>Ixodinae</taxon>
        <taxon>Ixodes</taxon>
    </lineage>
</organism>
<reference evidence="1" key="1">
    <citation type="journal article" date="2018" name="PLoS Negl. Trop. Dis.">
        <title>Sialome diversity of ticks revealed by RNAseq of single tick salivary glands.</title>
        <authorList>
            <person name="Perner J."/>
            <person name="Kropackova S."/>
            <person name="Kopacek P."/>
            <person name="Ribeiro J.M."/>
        </authorList>
    </citation>
    <scope>NUCLEOTIDE SEQUENCE</scope>
    <source>
        <strain evidence="1">Siblings of single egg batch collected in Ceske Budejovice</strain>
        <tissue evidence="1">Salivary glands</tissue>
    </source>
</reference>
<sequence>MFENTSLVHGATELSPALARDDKVRLWKKLTSPLYFLGPPRKEPEGWKRYWACKCRRRGRGLSGAGETGEVICVVYS</sequence>
<dbReference type="EMBL" id="GEGO01007500">
    <property type="protein sequence ID" value="JAR87904.1"/>
    <property type="molecule type" value="Transcribed_RNA"/>
</dbReference>
<proteinExistence type="predicted"/>
<evidence type="ECO:0000313" key="1">
    <source>
        <dbReference type="EMBL" id="JAR87904.1"/>
    </source>
</evidence>